<evidence type="ECO:0000313" key="3">
    <source>
        <dbReference type="EMBL" id="GMT23525.1"/>
    </source>
</evidence>
<sequence>LEMSKKPRVEVSNVWANGDMILLGKRSRSSSVDRSITPSNSRSPSLSSSMANLSCSEKKELQIYNEPKYTKVISDRQFFHDEKAIFNDRIGKMSRKEISKAELETNNAFNQFFKPMKKLKNTRWLISLKYICLVLAGKKDEENKTKIDRSWEFIDMKRLELSESGMTTRWVDTMTVQYAKVPDFIVFLVNRDYEKSKEALEKYMGSGCEPSNHKRRCKLCLIMWRGHHLETILSLPLNEVHTFFTFISEGSKYLKHFIGMLVELVFDSHSYPMFSSLISAGHSQQVLVTIDYMNMHANPMDDSFCFVNCEMSKRREKESLLSLLIESGANEEIVMEFYKRNLFCALDIEDGMLSAIKMNDIERVLVVENLRIAMEEELKEMESNRQKKMKNDTPKWKCRTEKNDSDVCRGLIFEYRRNDVTILHQAVMYATGEVLHFVLNKERAKIKNNKHPQVDVPDKYLYTPLMTALKDGNQDLIHILIHEFGARISRIEDSKGGIPTAETAFTVAVDNGQFDWLEDLARICRSDKSGIAHRGCPIARCVRNGRFDQVTRMIKMFEKLKGNELVWEDHLTLALFEAIAHRNKEIALELVRNGAKMEESALGLPFEKYFVGWEKTADEIKLEMKRTAENKNKNRRTAPVIGHECIY</sequence>
<dbReference type="InterPro" id="IPR036770">
    <property type="entry name" value="Ankyrin_rpt-contain_sf"/>
</dbReference>
<reference evidence="3" key="1">
    <citation type="submission" date="2023-10" db="EMBL/GenBank/DDBJ databases">
        <title>Genome assembly of Pristionchus species.</title>
        <authorList>
            <person name="Yoshida K."/>
            <person name="Sommer R.J."/>
        </authorList>
    </citation>
    <scope>NUCLEOTIDE SEQUENCE</scope>
    <source>
        <strain evidence="3">RS5133</strain>
    </source>
</reference>
<dbReference type="InterPro" id="IPR002110">
    <property type="entry name" value="Ankyrin_rpt"/>
</dbReference>
<organism evidence="3 4">
    <name type="scientific">Pristionchus fissidentatus</name>
    <dbReference type="NCBI Taxonomy" id="1538716"/>
    <lineage>
        <taxon>Eukaryota</taxon>
        <taxon>Metazoa</taxon>
        <taxon>Ecdysozoa</taxon>
        <taxon>Nematoda</taxon>
        <taxon>Chromadorea</taxon>
        <taxon>Rhabditida</taxon>
        <taxon>Rhabditina</taxon>
        <taxon>Diplogasteromorpha</taxon>
        <taxon>Diplogasteroidea</taxon>
        <taxon>Neodiplogasteridae</taxon>
        <taxon>Pristionchus</taxon>
    </lineage>
</organism>
<proteinExistence type="predicted"/>
<comment type="caution">
    <text evidence="3">The sequence shown here is derived from an EMBL/GenBank/DDBJ whole genome shotgun (WGS) entry which is preliminary data.</text>
</comment>
<feature type="compositionally biased region" description="Low complexity" evidence="2">
    <location>
        <begin position="34"/>
        <end position="50"/>
    </location>
</feature>
<evidence type="ECO:0000256" key="2">
    <source>
        <dbReference type="SAM" id="MobiDB-lite"/>
    </source>
</evidence>
<keyword evidence="1" id="KW-0175">Coiled coil</keyword>
<dbReference type="Gene3D" id="1.25.40.20">
    <property type="entry name" value="Ankyrin repeat-containing domain"/>
    <property type="match status" value="1"/>
</dbReference>
<dbReference type="AlphaFoldDB" id="A0AAV5VVH6"/>
<name>A0AAV5VVH6_9BILA</name>
<dbReference type="EMBL" id="BTSY01000004">
    <property type="protein sequence ID" value="GMT23525.1"/>
    <property type="molecule type" value="Genomic_DNA"/>
</dbReference>
<feature type="non-terminal residue" evidence="3">
    <location>
        <position position="1"/>
    </location>
</feature>
<feature type="coiled-coil region" evidence="1">
    <location>
        <begin position="364"/>
        <end position="391"/>
    </location>
</feature>
<gene>
    <name evidence="3" type="ORF">PFISCL1PPCAC_14822</name>
</gene>
<dbReference type="SMART" id="SM00248">
    <property type="entry name" value="ANK"/>
    <property type="match status" value="3"/>
</dbReference>
<accession>A0AAV5VVH6</accession>
<evidence type="ECO:0008006" key="5">
    <source>
        <dbReference type="Google" id="ProtNLM"/>
    </source>
</evidence>
<protein>
    <recommendedName>
        <fullName evidence="5">Ankyrin repeat-containing protein</fullName>
    </recommendedName>
</protein>
<dbReference type="SUPFAM" id="SSF48403">
    <property type="entry name" value="Ankyrin repeat"/>
    <property type="match status" value="1"/>
</dbReference>
<dbReference type="Proteomes" id="UP001432322">
    <property type="component" value="Unassembled WGS sequence"/>
</dbReference>
<evidence type="ECO:0000313" key="4">
    <source>
        <dbReference type="Proteomes" id="UP001432322"/>
    </source>
</evidence>
<feature type="region of interest" description="Disordered" evidence="2">
    <location>
        <begin position="31"/>
        <end position="50"/>
    </location>
</feature>
<evidence type="ECO:0000256" key="1">
    <source>
        <dbReference type="SAM" id="Coils"/>
    </source>
</evidence>
<keyword evidence="4" id="KW-1185">Reference proteome</keyword>